<dbReference type="RefSeq" id="WP_275818136.1">
    <property type="nucleotide sequence ID" value="NZ_BAAANM010000014.1"/>
</dbReference>
<accession>A0ABT5Z4L2</accession>
<evidence type="ECO:0000256" key="1">
    <source>
        <dbReference type="SAM" id="MobiDB-lite"/>
    </source>
</evidence>
<feature type="compositionally biased region" description="Polar residues" evidence="1">
    <location>
        <begin position="1"/>
        <end position="15"/>
    </location>
</feature>
<gene>
    <name evidence="2" type="ORF">P2L57_24500</name>
</gene>
<name>A0ABT5Z4L2_9ACTN</name>
<dbReference type="Proteomes" id="UP001220022">
    <property type="component" value="Unassembled WGS sequence"/>
</dbReference>
<feature type="region of interest" description="Disordered" evidence="1">
    <location>
        <begin position="1"/>
        <end position="21"/>
    </location>
</feature>
<dbReference type="EMBL" id="JARHTQ010000018">
    <property type="protein sequence ID" value="MDF2258770.1"/>
    <property type="molecule type" value="Genomic_DNA"/>
</dbReference>
<reference evidence="2 3" key="1">
    <citation type="submission" date="2023-03" db="EMBL/GenBank/DDBJ databases">
        <title>Draft genome sequence of type strain Streptomyces ferralitis JCM 14344.</title>
        <authorList>
            <person name="Klaysubun C."/>
            <person name="Duangmal K."/>
        </authorList>
    </citation>
    <scope>NUCLEOTIDE SEQUENCE [LARGE SCALE GENOMIC DNA]</scope>
    <source>
        <strain evidence="2 3">JCM 14344</strain>
    </source>
</reference>
<proteinExistence type="predicted"/>
<evidence type="ECO:0000313" key="3">
    <source>
        <dbReference type="Proteomes" id="UP001220022"/>
    </source>
</evidence>
<evidence type="ECO:0008006" key="4">
    <source>
        <dbReference type="Google" id="ProtNLM"/>
    </source>
</evidence>
<organism evidence="2 3">
    <name type="scientific">Streptantibioticus ferralitis</name>
    <dbReference type="NCBI Taxonomy" id="236510"/>
    <lineage>
        <taxon>Bacteria</taxon>
        <taxon>Bacillati</taxon>
        <taxon>Actinomycetota</taxon>
        <taxon>Actinomycetes</taxon>
        <taxon>Kitasatosporales</taxon>
        <taxon>Streptomycetaceae</taxon>
        <taxon>Streptantibioticus</taxon>
    </lineage>
</organism>
<dbReference type="Gene3D" id="1.10.287.1060">
    <property type="entry name" value="ESAT-6-like"/>
    <property type="match status" value="1"/>
</dbReference>
<evidence type="ECO:0000313" key="2">
    <source>
        <dbReference type="EMBL" id="MDF2258770.1"/>
    </source>
</evidence>
<protein>
    <recommendedName>
        <fullName evidence="4">WXG100 family type VII secretion target</fullName>
    </recommendedName>
</protein>
<comment type="caution">
    <text evidence="2">The sequence shown here is derived from an EMBL/GenBank/DDBJ whole genome shotgun (WGS) entry which is preliminary data.</text>
</comment>
<keyword evidence="3" id="KW-1185">Reference proteome</keyword>
<sequence>MSSDQQSSANGQVQVDTDRLQQGADALEGLAARLTTAGERFWSDSNAQGQAWGDNDDGKKFFAQYKKPHSDAVDAGEEGGTALDDAAKQLRDLVATLTALEQQAAATGRKLTFEPTNGG</sequence>